<keyword evidence="1" id="KW-0813">Transport</keyword>
<dbReference type="AlphaFoldDB" id="A0A8S9STF9"/>
<organism evidence="2 3">
    <name type="scientific">Brassica cretica</name>
    <name type="common">Mustard</name>
    <dbReference type="NCBI Taxonomy" id="69181"/>
    <lineage>
        <taxon>Eukaryota</taxon>
        <taxon>Viridiplantae</taxon>
        <taxon>Streptophyta</taxon>
        <taxon>Embryophyta</taxon>
        <taxon>Tracheophyta</taxon>
        <taxon>Spermatophyta</taxon>
        <taxon>Magnoliopsida</taxon>
        <taxon>eudicotyledons</taxon>
        <taxon>Gunneridae</taxon>
        <taxon>Pentapetalae</taxon>
        <taxon>rosids</taxon>
        <taxon>malvids</taxon>
        <taxon>Brassicales</taxon>
        <taxon>Brassicaceae</taxon>
        <taxon>Brassiceae</taxon>
        <taxon>Brassica</taxon>
    </lineage>
</organism>
<dbReference type="PANTHER" id="PTHR45651:SF5">
    <property type="entry name" value="CYCLIC NUCLEOTIDE-GATED ION CHANNEL 1"/>
    <property type="match status" value="1"/>
</dbReference>
<dbReference type="GO" id="GO:0030552">
    <property type="term" value="F:cAMP binding"/>
    <property type="evidence" value="ECO:0007669"/>
    <property type="project" value="UniProtKB-KW"/>
</dbReference>
<dbReference type="EMBL" id="QGKX02000004">
    <property type="protein sequence ID" value="KAF3604148.1"/>
    <property type="molecule type" value="Genomic_DNA"/>
</dbReference>
<dbReference type="GO" id="GO:0034220">
    <property type="term" value="P:monoatomic ion transmembrane transport"/>
    <property type="evidence" value="ECO:0007669"/>
    <property type="project" value="UniProtKB-KW"/>
</dbReference>
<sequence>MLSDCCESWKGQSTLAGHETNPLLAVLKSFSHSLCEVLVPPNDSSSFGINSAALDSKIVKSMNSPQKFLYAIWWGIKNLCSFGQNLKTSNSAWEMCFGVSICVTGLMSICVTGLMVCACLNGNIHDTYDLCV</sequence>
<evidence type="ECO:0000313" key="3">
    <source>
        <dbReference type="Proteomes" id="UP000712600"/>
    </source>
</evidence>
<evidence type="ECO:0000313" key="2">
    <source>
        <dbReference type="EMBL" id="KAF3604148.1"/>
    </source>
</evidence>
<accession>A0A8S9STF9</accession>
<keyword evidence="1" id="KW-0407">Ion channel</keyword>
<keyword evidence="1" id="KW-0406">Ion transport</keyword>
<name>A0A8S9STF9_BRACR</name>
<comment type="caution">
    <text evidence="2">The sequence shown here is derived from an EMBL/GenBank/DDBJ whole genome shotgun (WGS) entry which is preliminary data.</text>
</comment>
<dbReference type="Proteomes" id="UP000712600">
    <property type="component" value="Unassembled WGS sequence"/>
</dbReference>
<dbReference type="PANTHER" id="PTHR45651">
    <property type="entry name" value="CYCLIC NUCLEOTIDE-GATED ION CHANNEL 15-RELATED-RELATED"/>
    <property type="match status" value="1"/>
</dbReference>
<dbReference type="GO" id="GO:0016020">
    <property type="term" value="C:membrane"/>
    <property type="evidence" value="ECO:0007669"/>
    <property type="project" value="UniProtKB-SubCell"/>
</dbReference>
<proteinExistence type="predicted"/>
<protein>
    <submittedName>
        <fullName evidence="2">Uncharacterized protein</fullName>
    </submittedName>
</protein>
<reference evidence="2" key="1">
    <citation type="submission" date="2019-12" db="EMBL/GenBank/DDBJ databases">
        <title>Genome sequencing and annotation of Brassica cretica.</title>
        <authorList>
            <person name="Studholme D.J."/>
            <person name="Sarris P."/>
        </authorList>
    </citation>
    <scope>NUCLEOTIDE SEQUENCE</scope>
    <source>
        <strain evidence="2">PFS-109/04</strain>
        <tissue evidence="2">Leaf</tissue>
    </source>
</reference>
<evidence type="ECO:0000256" key="1">
    <source>
        <dbReference type="ARBA" id="ARBA00023303"/>
    </source>
</evidence>
<gene>
    <name evidence="2" type="ORF">F2Q69_00032939</name>
</gene>